<dbReference type="Proteomes" id="UP000054408">
    <property type="component" value="Unassembled WGS sequence"/>
</dbReference>
<evidence type="ECO:0000256" key="6">
    <source>
        <dbReference type="PIRSR" id="PIRSR016020-1"/>
    </source>
</evidence>
<comment type="catalytic activity">
    <reaction evidence="1">
        <text>alpha-D-glucose 6-phosphate = beta-D-glucose 6-phosphate</text>
        <dbReference type="Rhea" id="RHEA:16249"/>
        <dbReference type="ChEBI" id="CHEBI:58225"/>
        <dbReference type="ChEBI" id="CHEBI:58247"/>
        <dbReference type="EC" id="5.1.3.15"/>
    </reaction>
</comment>
<comment type="similarity">
    <text evidence="2 5">Belongs to the glucose-6-phosphate 1-epimerase family.</text>
</comment>
<dbReference type="GO" id="GO:0005737">
    <property type="term" value="C:cytoplasm"/>
    <property type="evidence" value="ECO:0007669"/>
    <property type="project" value="TreeGrafter"/>
</dbReference>
<dbReference type="CDD" id="cd09020">
    <property type="entry name" value="D-hex-6-P-epi_like"/>
    <property type="match status" value="1"/>
</dbReference>
<dbReference type="PANTHER" id="PTHR11122:SF13">
    <property type="entry name" value="GLUCOSE-6-PHOSPHATE 1-EPIMERASE"/>
    <property type="match status" value="1"/>
</dbReference>
<dbReference type="SUPFAM" id="SSF74650">
    <property type="entry name" value="Galactose mutarotase-like"/>
    <property type="match status" value="1"/>
</dbReference>
<reference evidence="7 8" key="1">
    <citation type="submission" date="2010-05" db="EMBL/GenBank/DDBJ databases">
        <title>The Genome Sequence of Thecamonas trahens ATCC 50062.</title>
        <authorList>
            <consortium name="The Broad Institute Genome Sequencing Platform"/>
            <person name="Russ C."/>
            <person name="Cuomo C."/>
            <person name="Shea T."/>
            <person name="Young S.K."/>
            <person name="Zeng Q."/>
            <person name="Koehrsen M."/>
            <person name="Haas B."/>
            <person name="Borodovsky M."/>
            <person name="Guigo R."/>
            <person name="Alvarado L."/>
            <person name="Berlin A."/>
            <person name="Bochicchio J."/>
            <person name="Borenstein D."/>
            <person name="Chapman S."/>
            <person name="Chen Z."/>
            <person name="Freedman E."/>
            <person name="Gellesch M."/>
            <person name="Goldberg J."/>
            <person name="Griggs A."/>
            <person name="Gujja S."/>
            <person name="Heilman E."/>
            <person name="Heiman D."/>
            <person name="Hepburn T."/>
            <person name="Howarth C."/>
            <person name="Jen D."/>
            <person name="Larson L."/>
            <person name="Mehta T."/>
            <person name="Park D."/>
            <person name="Pearson M."/>
            <person name="Roberts A."/>
            <person name="Saif S."/>
            <person name="Shenoy N."/>
            <person name="Sisk P."/>
            <person name="Stolte C."/>
            <person name="Sykes S."/>
            <person name="Thomson T."/>
            <person name="Walk T."/>
            <person name="White J."/>
            <person name="Yandava C."/>
            <person name="Burger G."/>
            <person name="Gray M.W."/>
            <person name="Holland P.W.H."/>
            <person name="King N."/>
            <person name="Lang F.B.F."/>
            <person name="Roger A.J."/>
            <person name="Ruiz-Trillo I."/>
            <person name="Lander E."/>
            <person name="Nusbaum C."/>
        </authorList>
    </citation>
    <scope>NUCLEOTIDE SEQUENCE [LARGE SCALE GENOMIC DNA]</scope>
    <source>
        <strain evidence="7 8">ATCC 50062</strain>
    </source>
</reference>
<protein>
    <recommendedName>
        <fullName evidence="3 5">glucose-6-phosphate 1-epimerase</fullName>
        <ecNumber evidence="3 5">5.1.3.15</ecNumber>
    </recommendedName>
</protein>
<dbReference type="GO" id="GO:0030246">
    <property type="term" value="F:carbohydrate binding"/>
    <property type="evidence" value="ECO:0007669"/>
    <property type="project" value="UniProtKB-UniRule"/>
</dbReference>
<dbReference type="OMA" id="MNWSITD"/>
<evidence type="ECO:0000313" key="8">
    <source>
        <dbReference type="Proteomes" id="UP000054408"/>
    </source>
</evidence>
<keyword evidence="8" id="KW-1185">Reference proteome</keyword>
<dbReference type="PANTHER" id="PTHR11122">
    <property type="entry name" value="APOSPORY-ASSOCIATED PROTEIN C-RELATED"/>
    <property type="match status" value="1"/>
</dbReference>
<evidence type="ECO:0000256" key="5">
    <source>
        <dbReference type="PIRNR" id="PIRNR016020"/>
    </source>
</evidence>
<dbReference type="Gene3D" id="2.70.98.10">
    <property type="match status" value="1"/>
</dbReference>
<proteinExistence type="inferred from homology"/>
<dbReference type="InterPro" id="IPR014718">
    <property type="entry name" value="GH-type_carb-bd"/>
</dbReference>
<dbReference type="GO" id="GO:0005975">
    <property type="term" value="P:carbohydrate metabolic process"/>
    <property type="evidence" value="ECO:0007669"/>
    <property type="project" value="InterPro"/>
</dbReference>
<dbReference type="EC" id="5.1.3.15" evidence="3 5"/>
<accession>A0A0L0D796</accession>
<dbReference type="AlphaFoldDB" id="A0A0L0D796"/>
<evidence type="ECO:0000313" key="7">
    <source>
        <dbReference type="EMBL" id="KNC47966.1"/>
    </source>
</evidence>
<evidence type="ECO:0000256" key="4">
    <source>
        <dbReference type="ARBA" id="ARBA00023235"/>
    </source>
</evidence>
<dbReference type="Pfam" id="PF01263">
    <property type="entry name" value="Aldose_epim"/>
    <property type="match status" value="1"/>
</dbReference>
<name>A0A0L0D796_THETB</name>
<dbReference type="eggNOG" id="KOG1594">
    <property type="taxonomic scope" value="Eukaryota"/>
</dbReference>
<dbReference type="InterPro" id="IPR008183">
    <property type="entry name" value="Aldose_1/G6P_1-epimerase"/>
</dbReference>
<dbReference type="PIRSF" id="PIRSF016020">
    <property type="entry name" value="PHexose_mutarotase"/>
    <property type="match status" value="1"/>
</dbReference>
<dbReference type="InterPro" id="IPR025532">
    <property type="entry name" value="G6P_1-epimerase"/>
</dbReference>
<dbReference type="GeneID" id="25563754"/>
<evidence type="ECO:0000256" key="1">
    <source>
        <dbReference type="ARBA" id="ARBA00001096"/>
    </source>
</evidence>
<dbReference type="STRING" id="461836.A0A0L0D796"/>
<dbReference type="InterPro" id="IPR011013">
    <property type="entry name" value="Gal_mutarotase_sf_dom"/>
</dbReference>
<organism evidence="7 8">
    <name type="scientific">Thecamonas trahens ATCC 50062</name>
    <dbReference type="NCBI Taxonomy" id="461836"/>
    <lineage>
        <taxon>Eukaryota</taxon>
        <taxon>Apusozoa</taxon>
        <taxon>Apusomonadida</taxon>
        <taxon>Apusomonadidae</taxon>
        <taxon>Thecamonas</taxon>
    </lineage>
</organism>
<keyword evidence="4 5" id="KW-0413">Isomerase</keyword>
<dbReference type="GO" id="GO:0047938">
    <property type="term" value="F:glucose-6-phosphate 1-epimerase activity"/>
    <property type="evidence" value="ECO:0007669"/>
    <property type="project" value="UniProtKB-UniRule"/>
</dbReference>
<sequence>MAETGTGARREAGAGAGAGVGAGVVQRHSSGLEYLGLEHAATGALATVFLHGAHVTAWQPKGKDAESVLFTSEAAVYAHDAAIRGGIPVCFPQFAGQGPLGNHGFARKATWTVADASPSAVTLVLTHESDGVPPGTLPFSAEYCVELTDDNALRLAWAVTNGREENTYDQAVHEPLANALVFTDALHTYFAVPDAAQVRVSGLGGVVYVDKTDGMAIKTWPADSDISFAGEVDAAFRRAPLTLAITDAAGETLFDIERTAGFRDVVVWNPGAERAATMADLAPGDAARFICVEAANVEPVVVHPQDTHRAELTLRIGSW</sequence>
<dbReference type="EMBL" id="GL349449">
    <property type="protein sequence ID" value="KNC47966.1"/>
    <property type="molecule type" value="Genomic_DNA"/>
</dbReference>
<evidence type="ECO:0000256" key="2">
    <source>
        <dbReference type="ARBA" id="ARBA00005866"/>
    </source>
</evidence>
<evidence type="ECO:0000256" key="3">
    <source>
        <dbReference type="ARBA" id="ARBA00012083"/>
    </source>
</evidence>
<dbReference type="RefSeq" id="XP_013758983.1">
    <property type="nucleotide sequence ID" value="XM_013903529.1"/>
</dbReference>
<dbReference type="OrthoDB" id="10257259at2759"/>
<feature type="active site" evidence="6">
    <location>
        <position position="187"/>
    </location>
</feature>
<gene>
    <name evidence="7" type="ORF">AMSG_04200</name>
</gene>
<feature type="active site" evidence="6">
    <location>
        <position position="293"/>
    </location>
</feature>